<evidence type="ECO:0000256" key="1">
    <source>
        <dbReference type="SAM" id="Phobius"/>
    </source>
</evidence>
<proteinExistence type="predicted"/>
<dbReference type="RefSeq" id="WP_220170986.1">
    <property type="nucleotide sequence ID" value="NZ_JAIBOA010000044.1"/>
</dbReference>
<protein>
    <submittedName>
        <fullName evidence="2">Uncharacterized protein</fullName>
    </submittedName>
</protein>
<keyword evidence="1" id="KW-1133">Transmembrane helix</keyword>
<keyword evidence="1" id="KW-0472">Membrane</keyword>
<organism evidence="2 3">
    <name type="scientific">Actinomadura parmotrematis</name>
    <dbReference type="NCBI Taxonomy" id="2864039"/>
    <lineage>
        <taxon>Bacteria</taxon>
        <taxon>Bacillati</taxon>
        <taxon>Actinomycetota</taxon>
        <taxon>Actinomycetes</taxon>
        <taxon>Streptosporangiales</taxon>
        <taxon>Thermomonosporaceae</taxon>
        <taxon>Actinomadura</taxon>
    </lineage>
</organism>
<keyword evidence="3" id="KW-1185">Reference proteome</keyword>
<comment type="caution">
    <text evidence="2">The sequence shown here is derived from an EMBL/GenBank/DDBJ whole genome shotgun (WGS) entry which is preliminary data.</text>
</comment>
<gene>
    <name evidence="2" type="ORF">K1Y72_35740</name>
</gene>
<sequence length="174" mass="19027">MWVWIVLAVLGAGPLLLAWRLLRAPQAPPVGDKVWERELRLDPRGGWLKEHHGLSVGERARVQDAVEAGRAVPDESLRAIAAEYAAWQQGEASAQRRRQWIVAASVMGGYLGSALLAAALHQWDWGAFGVPVGYAGLFVLRLGKEIYVRPRRLAKAVRLNSQPMTSGDAGGHHS</sequence>
<feature type="transmembrane region" description="Helical" evidence="1">
    <location>
        <begin position="125"/>
        <end position="143"/>
    </location>
</feature>
<name>A0ABS7G5U5_9ACTN</name>
<reference evidence="2 3" key="1">
    <citation type="submission" date="2021-07" db="EMBL/GenBank/DDBJ databases">
        <title>Actinomadura sp. PM05-2 isolated from lichen.</title>
        <authorList>
            <person name="Somphong A."/>
            <person name="Phongsopitanun W."/>
            <person name="Tanasupawat S."/>
            <person name="Peongsungnone V."/>
        </authorList>
    </citation>
    <scope>NUCLEOTIDE SEQUENCE [LARGE SCALE GENOMIC DNA]</scope>
    <source>
        <strain evidence="2 3">PM05-2</strain>
    </source>
</reference>
<feature type="transmembrane region" description="Helical" evidence="1">
    <location>
        <begin position="6"/>
        <end position="22"/>
    </location>
</feature>
<evidence type="ECO:0000313" key="3">
    <source>
        <dbReference type="Proteomes" id="UP000774570"/>
    </source>
</evidence>
<accession>A0ABS7G5U5</accession>
<feature type="transmembrane region" description="Helical" evidence="1">
    <location>
        <begin position="100"/>
        <end position="119"/>
    </location>
</feature>
<keyword evidence="1" id="KW-0812">Transmembrane</keyword>
<evidence type="ECO:0000313" key="2">
    <source>
        <dbReference type="EMBL" id="MBW8487750.1"/>
    </source>
</evidence>
<dbReference type="Proteomes" id="UP000774570">
    <property type="component" value="Unassembled WGS sequence"/>
</dbReference>
<dbReference type="EMBL" id="JAIBOA010000044">
    <property type="protein sequence ID" value="MBW8487750.1"/>
    <property type="molecule type" value="Genomic_DNA"/>
</dbReference>